<dbReference type="GeneID" id="17044435"/>
<gene>
    <name evidence="8" type="ORF">COCSUDRAFT_64485</name>
</gene>
<evidence type="ECO:0000256" key="2">
    <source>
        <dbReference type="ARBA" id="ARBA00008320"/>
    </source>
</evidence>
<evidence type="ECO:0000256" key="3">
    <source>
        <dbReference type="ARBA" id="ARBA00021704"/>
    </source>
</evidence>
<evidence type="ECO:0000256" key="6">
    <source>
        <dbReference type="ARBA" id="ARBA00032319"/>
    </source>
</evidence>
<dbReference type="PANTHER" id="PTHR12945">
    <property type="entry name" value="TRANSLATION INITIATION FACTOR EIF3-RELATED"/>
    <property type="match status" value="1"/>
</dbReference>
<proteinExistence type="inferred from homology"/>
<dbReference type="STRING" id="574566.I0Z706"/>
<evidence type="ECO:0000313" key="9">
    <source>
        <dbReference type="Proteomes" id="UP000007264"/>
    </source>
</evidence>
<comment type="similarity">
    <text evidence="2">Belongs to the TRM6/GCD10 family.</text>
</comment>
<dbReference type="InterPro" id="IPR017423">
    <property type="entry name" value="TRM6"/>
</dbReference>
<feature type="compositionally biased region" description="Low complexity" evidence="7">
    <location>
        <begin position="276"/>
        <end position="286"/>
    </location>
</feature>
<keyword evidence="5" id="KW-0539">Nucleus</keyword>
<dbReference type="GO" id="GO:0030488">
    <property type="term" value="P:tRNA methylation"/>
    <property type="evidence" value="ECO:0007669"/>
    <property type="project" value="InterPro"/>
</dbReference>
<accession>I0Z706</accession>
<name>I0Z706_COCSC</name>
<comment type="caution">
    <text evidence="8">The sequence shown here is derived from an EMBL/GenBank/DDBJ whole genome shotgun (WGS) entry which is preliminary data.</text>
</comment>
<dbReference type="OrthoDB" id="10254665at2759"/>
<organism evidence="8 9">
    <name type="scientific">Coccomyxa subellipsoidea (strain C-169)</name>
    <name type="common">Green microalga</name>
    <dbReference type="NCBI Taxonomy" id="574566"/>
    <lineage>
        <taxon>Eukaryota</taxon>
        <taxon>Viridiplantae</taxon>
        <taxon>Chlorophyta</taxon>
        <taxon>core chlorophytes</taxon>
        <taxon>Trebouxiophyceae</taxon>
        <taxon>Trebouxiophyceae incertae sedis</taxon>
        <taxon>Coccomyxaceae</taxon>
        <taxon>Coccomyxa</taxon>
        <taxon>Coccomyxa subellipsoidea</taxon>
    </lineage>
</organism>
<dbReference type="eggNOG" id="KOG1416">
    <property type="taxonomic scope" value="Eukaryota"/>
</dbReference>
<dbReference type="InterPro" id="IPR029063">
    <property type="entry name" value="SAM-dependent_MTases_sf"/>
</dbReference>
<keyword evidence="4" id="KW-0819">tRNA processing</keyword>
<evidence type="ECO:0000256" key="1">
    <source>
        <dbReference type="ARBA" id="ARBA00004123"/>
    </source>
</evidence>
<dbReference type="GO" id="GO:0031515">
    <property type="term" value="C:tRNA (m1A) methyltransferase complex"/>
    <property type="evidence" value="ECO:0007669"/>
    <property type="project" value="InterPro"/>
</dbReference>
<evidence type="ECO:0000256" key="5">
    <source>
        <dbReference type="ARBA" id="ARBA00023242"/>
    </source>
</evidence>
<feature type="compositionally biased region" description="Low complexity" evidence="7">
    <location>
        <begin position="298"/>
        <end position="314"/>
    </location>
</feature>
<dbReference type="GO" id="GO:0005634">
    <property type="term" value="C:nucleus"/>
    <property type="evidence" value="ECO:0007669"/>
    <property type="project" value="UniProtKB-SubCell"/>
</dbReference>
<dbReference type="PANTHER" id="PTHR12945:SF0">
    <property type="entry name" value="TRNA (ADENINE(58)-N(1))-METHYLTRANSFERASE NON-CATALYTIC SUBUNIT TRM6"/>
    <property type="match status" value="1"/>
</dbReference>
<dbReference type="Proteomes" id="UP000007264">
    <property type="component" value="Unassembled WGS sequence"/>
</dbReference>
<comment type="subcellular location">
    <subcellularLocation>
        <location evidence="1">Nucleus</location>
    </subcellularLocation>
</comment>
<protein>
    <recommendedName>
        <fullName evidence="3">tRNA (adenine(58)-N(1))-methyltransferase non-catalytic subunit TRM6</fullName>
    </recommendedName>
    <alternativeName>
        <fullName evidence="6">tRNA(m1A58)-methyltransferase subunit TRM6</fullName>
    </alternativeName>
</protein>
<dbReference type="EMBL" id="AGSI01000002">
    <property type="protein sequence ID" value="EIE26425.1"/>
    <property type="molecule type" value="Genomic_DNA"/>
</dbReference>
<feature type="compositionally biased region" description="Basic and acidic residues" evidence="7">
    <location>
        <begin position="69"/>
        <end position="81"/>
    </location>
</feature>
<feature type="compositionally biased region" description="Polar residues" evidence="7">
    <location>
        <begin position="323"/>
        <end position="337"/>
    </location>
</feature>
<dbReference type="RefSeq" id="XP_005650969.1">
    <property type="nucleotide sequence ID" value="XM_005650912.1"/>
</dbReference>
<dbReference type="KEGG" id="csl:COCSUDRAFT_64485"/>
<dbReference type="Pfam" id="PF04189">
    <property type="entry name" value="Gcd10p"/>
    <property type="match status" value="1"/>
</dbReference>
<sequence length="472" mass="49716">MLSCIIREGDNAVLDINNSHKMFVTVKPGSKVKIGKAMCSLEPLIGQYYGIQFALAADGQTLEFKRPKMERDDGTQKDEWHANGTMDKNNSELLDRGDAHQNLKPADIEAMREAGMGGEAIVEALLANSETYESKTQFAQAKYRKRKADKYMAQATLVRPTARSVAEAYFAKSPQKIQGLRADSLALLLSLANIGSHARVLVIETCGGLVTGAVAERLGGSGLVVSGYTGLRAPSLDIVRQFNFPASSKASMVTAPINALLQCGQPAPAEIPVSAPPESNAAAAEAGAEDTKQDTPMADAGAEQAAEALTPAQEGDAAVPVAGTTTAKAEPVSNGTTGAAEGGVAQTVAESRSGHDATSSSTRDLPDIVQQTCRQGFSCCILAAPQVQPLALLRKVLPLLAPSAAFAVFANCLQPLADCMLALQVSKEAVALQLQESWWREHQVLPGRTHPEMMVSATGGYILTGYKVVTPA</sequence>
<evidence type="ECO:0000256" key="4">
    <source>
        <dbReference type="ARBA" id="ARBA00022694"/>
    </source>
</evidence>
<keyword evidence="9" id="KW-1185">Reference proteome</keyword>
<feature type="region of interest" description="Disordered" evidence="7">
    <location>
        <begin position="269"/>
        <end position="363"/>
    </location>
</feature>
<feature type="region of interest" description="Disordered" evidence="7">
    <location>
        <begin position="69"/>
        <end position="92"/>
    </location>
</feature>
<evidence type="ECO:0000313" key="8">
    <source>
        <dbReference type="EMBL" id="EIE26425.1"/>
    </source>
</evidence>
<dbReference type="AlphaFoldDB" id="I0Z706"/>
<evidence type="ECO:0000256" key="7">
    <source>
        <dbReference type="SAM" id="MobiDB-lite"/>
    </source>
</evidence>
<dbReference type="Gene3D" id="3.40.50.150">
    <property type="entry name" value="Vaccinia Virus protein VP39"/>
    <property type="match status" value="1"/>
</dbReference>
<reference evidence="8 9" key="1">
    <citation type="journal article" date="2012" name="Genome Biol.">
        <title>The genome of the polar eukaryotic microalga coccomyxa subellipsoidea reveals traits of cold adaptation.</title>
        <authorList>
            <person name="Blanc G."/>
            <person name="Agarkova I."/>
            <person name="Grimwood J."/>
            <person name="Kuo A."/>
            <person name="Brueggeman A."/>
            <person name="Dunigan D."/>
            <person name="Gurnon J."/>
            <person name="Ladunga I."/>
            <person name="Lindquist E."/>
            <person name="Lucas S."/>
            <person name="Pangilinan J."/>
            <person name="Proschold T."/>
            <person name="Salamov A."/>
            <person name="Schmutz J."/>
            <person name="Weeks D."/>
            <person name="Yamada T."/>
            <person name="Claverie J.M."/>
            <person name="Grigoriev I."/>
            <person name="Van Etten J."/>
            <person name="Lomsadze A."/>
            <person name="Borodovsky M."/>
        </authorList>
    </citation>
    <scope>NUCLEOTIDE SEQUENCE [LARGE SCALE GENOMIC DNA]</scope>
    <source>
        <strain evidence="8 9">C-169</strain>
    </source>
</reference>